<evidence type="ECO:0000256" key="7">
    <source>
        <dbReference type="HAMAP-Rule" id="MF_00520"/>
    </source>
</evidence>
<accession>A0A559K715</accession>
<name>A0A559K715_9BACL</name>
<evidence type="ECO:0000256" key="3">
    <source>
        <dbReference type="ARBA" id="ARBA00022777"/>
    </source>
</evidence>
<evidence type="ECO:0000313" key="13">
    <source>
        <dbReference type="Proteomes" id="UP000317036"/>
    </source>
</evidence>
<evidence type="ECO:0000256" key="6">
    <source>
        <dbReference type="ARBA" id="ARBA00023277"/>
    </source>
</evidence>
<sequence>MTDFSHKRFAIGIDYGTQSGRAVLVDLSNGHEAAVHVTPYRHGVLDETLPSTGSKLELDWALQHPNDYLEVLRTSVPAVMQASGVAPSQVIGIGIDFTACTMLPIDEQLRPLCLQDEWKERPHAWVKLWKHHAAQEEATEINQLAEERGEKWLRRYGGRLSSEWMLAKSLQILREDPEIYAEADRFVEAADWIVAQLTGELRRNSCTAGYKALWHKSEGYPQPSFLRQLHPGLADLYATKLRGEVSPLGSRAGSLLPEIAEQLGLCPGIAVAVGIIDAHAAVPAVGVVSPGKMVMVMGTSTCHMLLSEEEQEVEGICGVVEDGIVPGLFGYEAGQAAVGDMFAWFVDESVPAYITEEAREQGVSVHELLEAKAARQQPGEHGLLALDWHNGNRSPLVDAELSGMLLGMTLNTKPEDMYRALLEATAFGTRTIVEAFRSGGLRVDELYACGGLPKRNKLLMQIYADVSGMEITLSDTELTPAIGSAMFAAVAAGAEAGGYSSLQEAARHMARVQQETVKPIAANVEIYEQMYACYKEMHDLFGKRTDSVMKQMRRIRHQ</sequence>
<dbReference type="UniPathway" id="UPA00145">
    <property type="reaction ID" value="UER00566"/>
</dbReference>
<dbReference type="InterPro" id="IPR005929">
    <property type="entry name" value="Ribulokinase"/>
</dbReference>
<evidence type="ECO:0000313" key="12">
    <source>
        <dbReference type="EMBL" id="TVY07919.1"/>
    </source>
</evidence>
<dbReference type="GO" id="GO:0008741">
    <property type="term" value="F:ribulokinase activity"/>
    <property type="evidence" value="ECO:0007669"/>
    <property type="project" value="UniProtKB-UniRule"/>
</dbReference>
<keyword evidence="3 7" id="KW-0418">Kinase</keyword>
<evidence type="ECO:0000256" key="4">
    <source>
        <dbReference type="ARBA" id="ARBA00022840"/>
    </source>
</evidence>
<dbReference type="GO" id="GO:0019569">
    <property type="term" value="P:L-arabinose catabolic process to D-xylulose 5-phosphate"/>
    <property type="evidence" value="ECO:0007669"/>
    <property type="project" value="UniProtKB-UniRule"/>
</dbReference>
<dbReference type="AlphaFoldDB" id="A0A559K715"/>
<keyword evidence="13" id="KW-1185">Reference proteome</keyword>
<comment type="caution">
    <text evidence="12">The sequence shown here is derived from an EMBL/GenBank/DDBJ whole genome shotgun (WGS) entry which is preliminary data.</text>
</comment>
<keyword evidence="1 7" id="KW-0808">Transferase</keyword>
<evidence type="ECO:0000256" key="2">
    <source>
        <dbReference type="ARBA" id="ARBA00022741"/>
    </source>
</evidence>
<dbReference type="InterPro" id="IPR018484">
    <property type="entry name" value="FGGY_N"/>
</dbReference>
<dbReference type="NCBIfam" id="NF003154">
    <property type="entry name" value="PRK04123.1"/>
    <property type="match status" value="1"/>
</dbReference>
<comment type="catalytic activity">
    <reaction evidence="7 9">
        <text>L-ribulose + ATP = L-ribulose 5-phosphate + ADP + H(+)</text>
        <dbReference type="Rhea" id="RHEA:22072"/>
        <dbReference type="ChEBI" id="CHEBI:15378"/>
        <dbReference type="ChEBI" id="CHEBI:16880"/>
        <dbReference type="ChEBI" id="CHEBI:30616"/>
        <dbReference type="ChEBI" id="CHEBI:58226"/>
        <dbReference type="ChEBI" id="CHEBI:456216"/>
        <dbReference type="EC" id="2.7.1.16"/>
    </reaction>
</comment>
<dbReference type="EC" id="2.7.1.16" evidence="7 8"/>
<comment type="pathway">
    <text evidence="7 9">Carbohydrate degradation; L-arabinose degradation via L-ribulose; D-xylulose 5-phosphate from L-arabinose (bacterial route): step 2/3.</text>
</comment>
<dbReference type="Pfam" id="PF02782">
    <property type="entry name" value="FGGY_C"/>
    <property type="match status" value="1"/>
</dbReference>
<keyword evidence="6 7" id="KW-0119">Carbohydrate metabolism</keyword>
<dbReference type="PANTHER" id="PTHR43435">
    <property type="entry name" value="RIBULOKINASE"/>
    <property type="match status" value="1"/>
</dbReference>
<comment type="similarity">
    <text evidence="7 9">Belongs to the ribulokinase family.</text>
</comment>
<dbReference type="Pfam" id="PF00370">
    <property type="entry name" value="FGGY_N"/>
    <property type="match status" value="1"/>
</dbReference>
<dbReference type="InterPro" id="IPR000577">
    <property type="entry name" value="Carb_kinase_FGGY"/>
</dbReference>
<dbReference type="NCBIfam" id="TIGR01234">
    <property type="entry name" value="L-ribulokinase"/>
    <property type="match status" value="1"/>
</dbReference>
<dbReference type="InterPro" id="IPR018485">
    <property type="entry name" value="FGGY_C"/>
</dbReference>
<evidence type="ECO:0000256" key="9">
    <source>
        <dbReference type="RuleBase" id="RU003455"/>
    </source>
</evidence>
<dbReference type="InterPro" id="IPR043129">
    <property type="entry name" value="ATPase_NBD"/>
</dbReference>
<dbReference type="InterPro" id="IPR018483">
    <property type="entry name" value="Carb_kinase_FGGY_CS"/>
</dbReference>
<evidence type="ECO:0000256" key="1">
    <source>
        <dbReference type="ARBA" id="ARBA00022679"/>
    </source>
</evidence>
<reference evidence="12 13" key="1">
    <citation type="submission" date="2019-07" db="EMBL/GenBank/DDBJ databases">
        <authorList>
            <person name="Kim J."/>
        </authorList>
    </citation>
    <scope>NUCLEOTIDE SEQUENCE [LARGE SCALE GENOMIC DNA]</scope>
    <source>
        <strain evidence="12 13">JC52</strain>
    </source>
</reference>
<dbReference type="GO" id="GO:0005524">
    <property type="term" value="F:ATP binding"/>
    <property type="evidence" value="ECO:0007669"/>
    <property type="project" value="UniProtKB-UniRule"/>
</dbReference>
<dbReference type="SUPFAM" id="SSF53067">
    <property type="entry name" value="Actin-like ATPase domain"/>
    <property type="match status" value="2"/>
</dbReference>
<keyword evidence="4 7" id="KW-0067">ATP-binding</keyword>
<dbReference type="PIRSF" id="PIRSF000538">
    <property type="entry name" value="GlpK"/>
    <property type="match status" value="1"/>
</dbReference>
<dbReference type="OrthoDB" id="9805576at2"/>
<feature type="domain" description="Carbohydrate kinase FGGY C-terminal" evidence="11">
    <location>
        <begin position="294"/>
        <end position="492"/>
    </location>
</feature>
<dbReference type="PANTHER" id="PTHR43435:SF4">
    <property type="entry name" value="FGGY CARBOHYDRATE KINASE DOMAIN-CONTAINING PROTEIN"/>
    <property type="match status" value="1"/>
</dbReference>
<dbReference type="RefSeq" id="WP_144850826.1">
    <property type="nucleotide sequence ID" value="NZ_VNJI01000030.1"/>
</dbReference>
<evidence type="ECO:0000256" key="5">
    <source>
        <dbReference type="ARBA" id="ARBA00022935"/>
    </source>
</evidence>
<keyword evidence="5 7" id="KW-0054">Arabinose catabolism</keyword>
<comment type="catalytic activity">
    <reaction evidence="7">
        <text>D-ribulose + ATP = D-ribulose 5-phosphate + ADP + H(+)</text>
        <dbReference type="Rhea" id="RHEA:17601"/>
        <dbReference type="ChEBI" id="CHEBI:15378"/>
        <dbReference type="ChEBI" id="CHEBI:17173"/>
        <dbReference type="ChEBI" id="CHEBI:30616"/>
        <dbReference type="ChEBI" id="CHEBI:58121"/>
        <dbReference type="ChEBI" id="CHEBI:456216"/>
        <dbReference type="EC" id="2.7.1.16"/>
    </reaction>
</comment>
<dbReference type="GO" id="GO:0005737">
    <property type="term" value="C:cytoplasm"/>
    <property type="evidence" value="ECO:0007669"/>
    <property type="project" value="TreeGrafter"/>
</dbReference>
<dbReference type="HAMAP" id="MF_00520">
    <property type="entry name" value="Ribulokinase"/>
    <property type="match status" value="1"/>
</dbReference>
<dbReference type="CDD" id="cd07781">
    <property type="entry name" value="ASKHA_NBD_FGGY_L-RBK"/>
    <property type="match status" value="1"/>
</dbReference>
<evidence type="ECO:0000259" key="10">
    <source>
        <dbReference type="Pfam" id="PF00370"/>
    </source>
</evidence>
<dbReference type="EMBL" id="VNJI01000030">
    <property type="protein sequence ID" value="TVY07919.1"/>
    <property type="molecule type" value="Genomic_DNA"/>
</dbReference>
<organism evidence="12 13">
    <name type="scientific">Paenibacillus cremeus</name>
    <dbReference type="NCBI Taxonomy" id="2163881"/>
    <lineage>
        <taxon>Bacteria</taxon>
        <taxon>Bacillati</taxon>
        <taxon>Bacillota</taxon>
        <taxon>Bacilli</taxon>
        <taxon>Bacillales</taxon>
        <taxon>Paenibacillaceae</taxon>
        <taxon>Paenibacillus</taxon>
    </lineage>
</organism>
<evidence type="ECO:0000256" key="8">
    <source>
        <dbReference type="NCBIfam" id="TIGR01234"/>
    </source>
</evidence>
<dbReference type="PROSITE" id="PS00445">
    <property type="entry name" value="FGGY_KINASES_2"/>
    <property type="match status" value="1"/>
</dbReference>
<dbReference type="Gene3D" id="3.30.420.40">
    <property type="match status" value="2"/>
</dbReference>
<dbReference type="GO" id="GO:0019150">
    <property type="term" value="F:D-ribulokinase activity"/>
    <property type="evidence" value="ECO:0007669"/>
    <property type="project" value="TreeGrafter"/>
</dbReference>
<proteinExistence type="inferred from homology"/>
<dbReference type="Proteomes" id="UP000317036">
    <property type="component" value="Unassembled WGS sequence"/>
</dbReference>
<feature type="domain" description="Carbohydrate kinase FGGY N-terminal" evidence="10">
    <location>
        <begin position="10"/>
        <end position="281"/>
    </location>
</feature>
<protein>
    <recommendedName>
        <fullName evidence="7 8">Ribulokinase</fullName>
        <ecNumber evidence="7 8">2.7.1.16</ecNumber>
    </recommendedName>
</protein>
<evidence type="ECO:0000259" key="11">
    <source>
        <dbReference type="Pfam" id="PF02782"/>
    </source>
</evidence>
<gene>
    <name evidence="7" type="primary">araB</name>
    <name evidence="12" type="ORF">FPZ49_21690</name>
</gene>
<keyword evidence="2 7" id="KW-0547">Nucleotide-binding</keyword>